<dbReference type="Proteomes" id="UP000199494">
    <property type="component" value="Unassembled WGS sequence"/>
</dbReference>
<dbReference type="Pfam" id="PF00293">
    <property type="entry name" value="NUDIX"/>
    <property type="match status" value="1"/>
</dbReference>
<keyword evidence="3" id="KW-0479">Metal-binding</keyword>
<dbReference type="SUPFAM" id="SSF55811">
    <property type="entry name" value="Nudix"/>
    <property type="match status" value="1"/>
</dbReference>
<accession>A0A222VU39</accession>
<evidence type="ECO:0000256" key="5">
    <source>
        <dbReference type="ARBA" id="ARBA00022842"/>
    </source>
</evidence>
<dbReference type="KEGG" id="pmad:BAY61_23035"/>
<evidence type="ECO:0000313" key="8">
    <source>
        <dbReference type="Proteomes" id="UP000199494"/>
    </source>
</evidence>
<evidence type="ECO:0000256" key="3">
    <source>
        <dbReference type="ARBA" id="ARBA00022723"/>
    </source>
</evidence>
<dbReference type="InterPro" id="IPR045121">
    <property type="entry name" value="CoAse"/>
</dbReference>
<comment type="cofactor">
    <cofactor evidence="1">
        <name>Mn(2+)</name>
        <dbReference type="ChEBI" id="CHEBI:29035"/>
    </cofactor>
</comment>
<dbReference type="PROSITE" id="PS00893">
    <property type="entry name" value="NUDIX_BOX"/>
    <property type="match status" value="1"/>
</dbReference>
<evidence type="ECO:0000313" key="7">
    <source>
        <dbReference type="EMBL" id="SDD42341.1"/>
    </source>
</evidence>
<dbReference type="RefSeq" id="WP_091807733.1">
    <property type="nucleotide sequence ID" value="NZ_CP016353.1"/>
</dbReference>
<keyword evidence="8" id="KW-1185">Reference proteome</keyword>
<dbReference type="PROSITE" id="PS51462">
    <property type="entry name" value="NUDIX"/>
    <property type="match status" value="1"/>
</dbReference>
<evidence type="ECO:0000256" key="4">
    <source>
        <dbReference type="ARBA" id="ARBA00022801"/>
    </source>
</evidence>
<dbReference type="Gene3D" id="3.90.79.10">
    <property type="entry name" value="Nucleoside Triphosphate Pyrophosphohydrolase"/>
    <property type="match status" value="1"/>
</dbReference>
<organism evidence="7 8">
    <name type="scientific">Prauserella marina</name>
    <dbReference type="NCBI Taxonomy" id="530584"/>
    <lineage>
        <taxon>Bacteria</taxon>
        <taxon>Bacillati</taxon>
        <taxon>Actinomycetota</taxon>
        <taxon>Actinomycetes</taxon>
        <taxon>Pseudonocardiales</taxon>
        <taxon>Pseudonocardiaceae</taxon>
        <taxon>Prauserella</taxon>
    </lineage>
</organism>
<gene>
    <name evidence="7" type="ORF">SAMN05421630_108128</name>
</gene>
<dbReference type="OrthoDB" id="9804442at2"/>
<proteinExistence type="predicted"/>
<dbReference type="InterPro" id="IPR015797">
    <property type="entry name" value="NUDIX_hydrolase-like_dom_sf"/>
</dbReference>
<dbReference type="PANTHER" id="PTHR12992:SF11">
    <property type="entry name" value="MITOCHONDRIAL COENZYME A DIPHOSPHATASE NUDT8"/>
    <property type="match status" value="1"/>
</dbReference>
<sequence length="205" mass="22438">MSQGARGVQHARDTVAQALRAFTPATAEAPGRRAAVAITLVANEGELGFWLTRRVATLRAHAGQFALPGGRLDDGEDTTTAALRELHEEIGVRLGPADVLGRLDDYVTRSGYVITPVVVWAGAPPEPRPNPDEVARVFWIPLSDLDVEPRFVSIPESDRPVIQLPLLDTYLHAPTGAVLYQFREVVLRGRPTKVGHLEQPVFAWR</sequence>
<dbReference type="STRING" id="530584.SAMN05421630_108128"/>
<keyword evidence="6" id="KW-0464">Manganese</keyword>
<dbReference type="InterPro" id="IPR000086">
    <property type="entry name" value="NUDIX_hydrolase_dom"/>
</dbReference>
<name>A0A222VU39_9PSEU</name>
<keyword evidence="5" id="KW-0460">Magnesium</keyword>
<comment type="cofactor">
    <cofactor evidence="2">
        <name>Mg(2+)</name>
        <dbReference type="ChEBI" id="CHEBI:18420"/>
    </cofactor>
</comment>
<dbReference type="GO" id="GO:0010945">
    <property type="term" value="F:coenzyme A diphosphatase activity"/>
    <property type="evidence" value="ECO:0007669"/>
    <property type="project" value="InterPro"/>
</dbReference>
<evidence type="ECO:0000256" key="6">
    <source>
        <dbReference type="ARBA" id="ARBA00023211"/>
    </source>
</evidence>
<keyword evidence="4" id="KW-0378">Hydrolase</keyword>
<evidence type="ECO:0000256" key="2">
    <source>
        <dbReference type="ARBA" id="ARBA00001946"/>
    </source>
</evidence>
<dbReference type="CDD" id="cd03426">
    <property type="entry name" value="NUDIX_CoAse_Nudt7"/>
    <property type="match status" value="1"/>
</dbReference>
<dbReference type="GO" id="GO:0046872">
    <property type="term" value="F:metal ion binding"/>
    <property type="evidence" value="ECO:0007669"/>
    <property type="project" value="UniProtKB-KW"/>
</dbReference>
<dbReference type="AlphaFoldDB" id="A0A222VU39"/>
<evidence type="ECO:0000256" key="1">
    <source>
        <dbReference type="ARBA" id="ARBA00001936"/>
    </source>
</evidence>
<reference evidence="7 8" key="1">
    <citation type="submission" date="2016-10" db="EMBL/GenBank/DDBJ databases">
        <authorList>
            <person name="de Groot N.N."/>
        </authorList>
    </citation>
    <scope>NUCLEOTIDE SEQUENCE [LARGE SCALE GENOMIC DNA]</scope>
    <source>
        <strain evidence="7 8">CGMCC 4.5506</strain>
    </source>
</reference>
<protein>
    <submittedName>
        <fullName evidence="7">NUDIX domain-containing protein</fullName>
    </submittedName>
</protein>
<dbReference type="EMBL" id="FMZE01000008">
    <property type="protein sequence ID" value="SDD42341.1"/>
    <property type="molecule type" value="Genomic_DNA"/>
</dbReference>
<dbReference type="InterPro" id="IPR020084">
    <property type="entry name" value="NUDIX_hydrolase_CS"/>
</dbReference>
<dbReference type="PANTHER" id="PTHR12992">
    <property type="entry name" value="NUDIX HYDROLASE"/>
    <property type="match status" value="1"/>
</dbReference>